<accession>A0A835R2I4</accession>
<protein>
    <submittedName>
        <fullName evidence="1">Uncharacterized protein</fullName>
    </submittedName>
</protein>
<evidence type="ECO:0000313" key="2">
    <source>
        <dbReference type="Proteomes" id="UP000639772"/>
    </source>
</evidence>
<name>A0A835R2I4_VANPL</name>
<comment type="caution">
    <text evidence="1">The sequence shown here is derived from an EMBL/GenBank/DDBJ whole genome shotgun (WGS) entry which is preliminary data.</text>
</comment>
<sequence>MDGKNSFLLVHAGTISIAFGDSWHRLTKYHDAIFKKSLEGNITAQWDGLVGLRGEVIFINALFHDPYLAQKFDIWPFSK</sequence>
<organism evidence="1 2">
    <name type="scientific">Vanilla planifolia</name>
    <name type="common">Vanilla</name>
    <dbReference type="NCBI Taxonomy" id="51239"/>
    <lineage>
        <taxon>Eukaryota</taxon>
        <taxon>Viridiplantae</taxon>
        <taxon>Streptophyta</taxon>
        <taxon>Embryophyta</taxon>
        <taxon>Tracheophyta</taxon>
        <taxon>Spermatophyta</taxon>
        <taxon>Magnoliopsida</taxon>
        <taxon>Liliopsida</taxon>
        <taxon>Asparagales</taxon>
        <taxon>Orchidaceae</taxon>
        <taxon>Vanilloideae</taxon>
        <taxon>Vanilleae</taxon>
        <taxon>Vanilla</taxon>
    </lineage>
</organism>
<gene>
    <name evidence="1" type="ORF">HPP92_013492</name>
</gene>
<dbReference type="AlphaFoldDB" id="A0A835R2I4"/>
<dbReference type="EMBL" id="JADCNM010000006">
    <property type="protein sequence ID" value="KAG0478773.1"/>
    <property type="molecule type" value="Genomic_DNA"/>
</dbReference>
<evidence type="ECO:0000313" key="1">
    <source>
        <dbReference type="EMBL" id="KAG0478773.1"/>
    </source>
</evidence>
<dbReference type="Proteomes" id="UP000639772">
    <property type="component" value="Chromosome 6"/>
</dbReference>
<proteinExistence type="predicted"/>
<reference evidence="1 2" key="1">
    <citation type="journal article" date="2020" name="Nat. Food">
        <title>A phased Vanilla planifolia genome enables genetic improvement of flavour and production.</title>
        <authorList>
            <person name="Hasing T."/>
            <person name="Tang H."/>
            <person name="Brym M."/>
            <person name="Khazi F."/>
            <person name="Huang T."/>
            <person name="Chambers A.H."/>
        </authorList>
    </citation>
    <scope>NUCLEOTIDE SEQUENCE [LARGE SCALE GENOMIC DNA]</scope>
    <source>
        <tissue evidence="1">Leaf</tissue>
    </source>
</reference>